<feature type="domain" description="Death" evidence="2">
    <location>
        <begin position="339"/>
        <end position="390"/>
    </location>
</feature>
<dbReference type="AlphaFoldDB" id="A0A1X7TSG8"/>
<dbReference type="EnsemblMetazoa" id="Aqu2.1.18123_001">
    <property type="protein sequence ID" value="Aqu2.1.18123_001"/>
    <property type="gene ID" value="Aqu2.1.18123"/>
</dbReference>
<dbReference type="InterPro" id="IPR000488">
    <property type="entry name" value="Death_dom"/>
</dbReference>
<keyword evidence="1" id="KW-0175">Coiled coil</keyword>
<dbReference type="GO" id="GO:0030833">
    <property type="term" value="P:regulation of actin filament polymerization"/>
    <property type="evidence" value="ECO:0007669"/>
    <property type="project" value="InterPro"/>
</dbReference>
<dbReference type="PROSITE" id="PS50017">
    <property type="entry name" value="DEATH_DOMAIN"/>
    <property type="match status" value="1"/>
</dbReference>
<dbReference type="InParanoid" id="A0A1X7TSG8"/>
<evidence type="ECO:0000259" key="2">
    <source>
        <dbReference type="PROSITE" id="PS50017"/>
    </source>
</evidence>
<dbReference type="Pfam" id="PF13516">
    <property type="entry name" value="LRR_6"/>
    <property type="match status" value="1"/>
</dbReference>
<dbReference type="InterPro" id="IPR008081">
    <property type="entry name" value="Cytoplasmic_FMR1-int"/>
</dbReference>
<dbReference type="InterPro" id="IPR032675">
    <property type="entry name" value="LRR_dom_sf"/>
</dbReference>
<dbReference type="OrthoDB" id="10265867at2759"/>
<dbReference type="Pfam" id="PF05994">
    <property type="entry name" value="FragX_IP"/>
    <property type="match status" value="1"/>
</dbReference>
<protein>
    <recommendedName>
        <fullName evidence="2">Death domain-containing protein</fullName>
    </recommendedName>
</protein>
<organism evidence="3">
    <name type="scientific">Amphimedon queenslandica</name>
    <name type="common">Sponge</name>
    <dbReference type="NCBI Taxonomy" id="400682"/>
    <lineage>
        <taxon>Eukaryota</taxon>
        <taxon>Metazoa</taxon>
        <taxon>Porifera</taxon>
        <taxon>Demospongiae</taxon>
        <taxon>Heteroscleromorpha</taxon>
        <taxon>Haplosclerida</taxon>
        <taxon>Niphatidae</taxon>
        <taxon>Amphimedon</taxon>
    </lineage>
</organism>
<proteinExistence type="predicted"/>
<dbReference type="GO" id="GO:0007165">
    <property type="term" value="P:signal transduction"/>
    <property type="evidence" value="ECO:0007669"/>
    <property type="project" value="InterPro"/>
</dbReference>
<dbReference type="GO" id="GO:0031267">
    <property type="term" value="F:small GTPase binding"/>
    <property type="evidence" value="ECO:0007669"/>
    <property type="project" value="InterPro"/>
</dbReference>
<dbReference type="PRINTS" id="PR01698">
    <property type="entry name" value="CYTOFMRPINTP"/>
</dbReference>
<dbReference type="Gene3D" id="3.80.10.10">
    <property type="entry name" value="Ribonuclease Inhibitor"/>
    <property type="match status" value="2"/>
</dbReference>
<reference evidence="3" key="1">
    <citation type="submission" date="2017-05" db="UniProtKB">
        <authorList>
            <consortium name="EnsemblMetazoa"/>
        </authorList>
    </citation>
    <scope>IDENTIFICATION</scope>
</reference>
<evidence type="ECO:0000256" key="1">
    <source>
        <dbReference type="SAM" id="Coils"/>
    </source>
</evidence>
<dbReference type="SMART" id="SM00368">
    <property type="entry name" value="LRR_RI"/>
    <property type="match status" value="2"/>
</dbReference>
<name>A0A1X7TSG8_AMPQE</name>
<sequence>MTLFLTIATIQLPTEPPERESAPKSQTVTTMLYGNKQLKEAYQSIFTLYGGFVGSIHFSALSKLLGYHGIAMLLEQLLNVIKSSIIQTQLKPYVEALVAGLPQKCKLPFFQYGSKGVLGFYLAQLGPVIQYKDLRTDVFQAFKELGNAVIFSLLLEKALGQQEVVDILQAAPFQNLYPKPYVKDDQNMETVMKNLDQQYAALNMVSMISRYGTEQQGANARDAELLTRERLCRALSMFELVMQRIKSFLTCDPIWEGPPPANGVMSIDECQEFHRLWSAIQFAYCLPPTKGEITIEQCYGEGLQWAGCVIMTLVITFDEFLDQKPPIKELVEQIDTRNEWLMFGVILGLTKDAIYQLPKGVITGKTEALLELWLHAPNASRRQLLEELRKDPDKKDVADNYEKHLTDTYQAECKQSSEKEPADQCFVSGQKSREELDIEEKLKTKDCVIQELQDNICNYKEQIKDFEEKLRTNNSDIENLQSTFEEKENELQAAVHCNETQKVDFEEKLKTKVQEINDLKVSIKEKDNESDSKIQELQTIIHEKEEELLSSQKLLAKKEREVNTLSEGITAKETELASFRKLSEEQLQDLVALKLKLTDNQQDIAEKESMIKSTNEELLSVRLLLSQTQEELKLQRNELEEKLKTQHRISKMKDREIESLKAMLYPRNEQDMITSIKWSESEVRLTSPSAEQCTDVLTRIDDNHQQIYLSDSSSDVAQLLIVPLLQKKSVNSLYIFSTRLRHGFIDLFSSQMLDNNTLESLHLNHNSIDDVGVITLVQSLKHNKKLQYLSLEFNTEITSLSVPSLAEFIRINCTLSVLYVASTSIDAKGVLELVDSLKFNKRLGKIVVDQKHKAICSQFVSKTNRLDFSYSSTTAYENTGITKF</sequence>
<dbReference type="PANTHER" id="PTHR12195">
    <property type="entry name" value="CYTOPLASMIC FMR1-INTERACTING PROTEIN-RELATED"/>
    <property type="match status" value="1"/>
</dbReference>
<dbReference type="SUPFAM" id="SSF52047">
    <property type="entry name" value="RNI-like"/>
    <property type="match status" value="1"/>
</dbReference>
<dbReference type="InterPro" id="IPR001611">
    <property type="entry name" value="Leu-rich_rpt"/>
</dbReference>
<feature type="coiled-coil region" evidence="1">
    <location>
        <begin position="449"/>
        <end position="649"/>
    </location>
</feature>
<accession>A0A1X7TSG8</accession>
<dbReference type="STRING" id="400682.A0A1X7TSG8"/>
<evidence type="ECO:0000313" key="3">
    <source>
        <dbReference type="EnsemblMetazoa" id="Aqu2.1.18123_001"/>
    </source>
</evidence>